<dbReference type="InterPro" id="IPR002020">
    <property type="entry name" value="Citrate_synthase"/>
</dbReference>
<dbReference type="InterPro" id="IPR036969">
    <property type="entry name" value="Citrate_synthase_sf"/>
</dbReference>
<dbReference type="PANTHER" id="PTHR11739:SF4">
    <property type="entry name" value="CITRATE SYNTHASE, PEROXISOMAL"/>
    <property type="match status" value="1"/>
</dbReference>
<dbReference type="GO" id="GO:0005975">
    <property type="term" value="P:carbohydrate metabolic process"/>
    <property type="evidence" value="ECO:0007669"/>
    <property type="project" value="TreeGrafter"/>
</dbReference>
<dbReference type="PIRSF" id="PIRSF001369">
    <property type="entry name" value="Citrate_synth"/>
    <property type="match status" value="1"/>
</dbReference>
<comment type="caution">
    <text evidence="8">The sequence shown here is derived from an EMBL/GenBank/DDBJ whole genome shotgun (WGS) entry which is preliminary data.</text>
</comment>
<sequence>MAEECKPILNTGLRGVTIASTRISDVNGKEGKLVYRGYLVKDLAEGASFEEVIYLLLYEKMPNREELASLKADLAAVRALPGEIISALRTRPQDALPMDILQAGVAMLAHHDPDVHEEGSRDAALRMGIRMIAKLPTLLAAWERIRTGKSPVEPSPDLGHAANFLHMMNGEVPDEELTRFFDTCLVLHAEHSFNASTFAAREIASTRAHMYAAVAGAVGSLSGALHGGANTRVMNMLMKIGSVDAIDDYIRNEIETGGKIMGLGHAVYKVDDPRALILAPMSEKMGKRVGETRWYDISEALEKKAKAAFRKHKDMDIFVNVDFYSASLYHSMGIPRDQFTPIFAISRIAGWVAHVLEEQFAEAAPKPMLYRPESEYVGDYCGPEECILESIDKR</sequence>
<gene>
    <name evidence="8" type="ORF">DENIS_4364</name>
</gene>
<organism evidence="8 9">
    <name type="scientific">Desulfonema ishimotonii</name>
    <dbReference type="NCBI Taxonomy" id="45657"/>
    <lineage>
        <taxon>Bacteria</taxon>
        <taxon>Pseudomonadati</taxon>
        <taxon>Thermodesulfobacteriota</taxon>
        <taxon>Desulfobacteria</taxon>
        <taxon>Desulfobacterales</taxon>
        <taxon>Desulfococcaceae</taxon>
        <taxon>Desulfonema</taxon>
    </lineage>
</organism>
<dbReference type="SUPFAM" id="SSF48256">
    <property type="entry name" value="Citrate synthase"/>
    <property type="match status" value="1"/>
</dbReference>
<evidence type="ECO:0000313" key="9">
    <source>
        <dbReference type="Proteomes" id="UP000288096"/>
    </source>
</evidence>
<dbReference type="PRINTS" id="PR00143">
    <property type="entry name" value="CITRTSNTHASE"/>
</dbReference>
<dbReference type="Gene3D" id="1.10.230.10">
    <property type="entry name" value="Cytochrome P450-Terp, domain 2"/>
    <property type="match status" value="1"/>
</dbReference>
<dbReference type="GO" id="GO:0036440">
    <property type="term" value="F:citrate synthase activity"/>
    <property type="evidence" value="ECO:0007669"/>
    <property type="project" value="UniProtKB-EC"/>
</dbReference>
<evidence type="ECO:0000256" key="5">
    <source>
        <dbReference type="ARBA" id="ARBA00049288"/>
    </source>
</evidence>
<evidence type="ECO:0000256" key="4">
    <source>
        <dbReference type="ARBA" id="ARBA00022679"/>
    </source>
</evidence>
<dbReference type="InterPro" id="IPR024176">
    <property type="entry name" value="Citrate_synthase_bac-typ"/>
</dbReference>
<dbReference type="GO" id="GO:0006099">
    <property type="term" value="P:tricarboxylic acid cycle"/>
    <property type="evidence" value="ECO:0007669"/>
    <property type="project" value="UniProtKB-UniPathway"/>
</dbReference>
<feature type="active site" evidence="7">
    <location>
        <position position="322"/>
    </location>
</feature>
<dbReference type="AlphaFoldDB" id="A0A401G2B7"/>
<evidence type="ECO:0000256" key="1">
    <source>
        <dbReference type="ARBA" id="ARBA00004751"/>
    </source>
</evidence>
<comment type="similarity">
    <text evidence="2 6">Belongs to the citrate synthase family.</text>
</comment>
<accession>A0A401G2B7</accession>
<comment type="catalytic activity">
    <reaction evidence="5">
        <text>oxaloacetate + acetyl-CoA + H2O = citrate + CoA + H(+)</text>
        <dbReference type="Rhea" id="RHEA:16845"/>
        <dbReference type="ChEBI" id="CHEBI:15377"/>
        <dbReference type="ChEBI" id="CHEBI:15378"/>
        <dbReference type="ChEBI" id="CHEBI:16452"/>
        <dbReference type="ChEBI" id="CHEBI:16947"/>
        <dbReference type="ChEBI" id="CHEBI:57287"/>
        <dbReference type="ChEBI" id="CHEBI:57288"/>
        <dbReference type="EC" id="2.3.3.16"/>
    </reaction>
</comment>
<evidence type="ECO:0000256" key="2">
    <source>
        <dbReference type="ARBA" id="ARBA00010566"/>
    </source>
</evidence>
<proteinExistence type="inferred from homology"/>
<comment type="pathway">
    <text evidence="1">Carbohydrate metabolism; tricarboxylic acid cycle; isocitrate from oxaloacetate: step 1/2.</text>
</comment>
<dbReference type="NCBIfam" id="TIGR01800">
    <property type="entry name" value="cit_synth_II"/>
    <property type="match status" value="1"/>
</dbReference>
<dbReference type="Gene3D" id="1.10.580.10">
    <property type="entry name" value="Citrate Synthase, domain 1"/>
    <property type="match status" value="1"/>
</dbReference>
<dbReference type="GO" id="GO:0005737">
    <property type="term" value="C:cytoplasm"/>
    <property type="evidence" value="ECO:0007669"/>
    <property type="project" value="InterPro"/>
</dbReference>
<name>A0A401G2B7_9BACT</name>
<evidence type="ECO:0000256" key="3">
    <source>
        <dbReference type="ARBA" id="ARBA00022532"/>
    </source>
</evidence>
<dbReference type="PANTHER" id="PTHR11739">
    <property type="entry name" value="CITRATE SYNTHASE"/>
    <property type="match status" value="1"/>
</dbReference>
<dbReference type="RefSeq" id="WP_124330444.1">
    <property type="nucleotide sequence ID" value="NZ_BEXT01000001.1"/>
</dbReference>
<dbReference type="InterPro" id="IPR011278">
    <property type="entry name" value="2-MeCitrate/Citrate_synth_II"/>
</dbReference>
<protein>
    <recommendedName>
        <fullName evidence="6">Citrate synthase</fullName>
    </recommendedName>
</protein>
<keyword evidence="4 6" id="KW-0808">Transferase</keyword>
<reference evidence="9" key="2">
    <citation type="submission" date="2019-01" db="EMBL/GenBank/DDBJ databases">
        <title>Genome sequence of Desulfonema ishimotonii strain Tokyo 01.</title>
        <authorList>
            <person name="Fukui M."/>
        </authorList>
    </citation>
    <scope>NUCLEOTIDE SEQUENCE [LARGE SCALE GENOMIC DNA]</scope>
    <source>
        <strain evidence="9">Tokyo 01</strain>
    </source>
</reference>
<dbReference type="InterPro" id="IPR016143">
    <property type="entry name" value="Citrate_synth-like_sm_a-sub"/>
</dbReference>
<reference evidence="9" key="1">
    <citation type="submission" date="2017-11" db="EMBL/GenBank/DDBJ databases">
        <authorList>
            <person name="Watanabe M."/>
            <person name="Kojima H."/>
        </authorList>
    </citation>
    <scope>NUCLEOTIDE SEQUENCE [LARGE SCALE GENOMIC DNA]</scope>
    <source>
        <strain evidence="9">Tokyo 01</strain>
    </source>
</reference>
<feature type="active site" evidence="7">
    <location>
        <position position="265"/>
    </location>
</feature>
<dbReference type="UniPathway" id="UPA00223">
    <property type="reaction ID" value="UER00717"/>
</dbReference>
<evidence type="ECO:0000313" key="8">
    <source>
        <dbReference type="EMBL" id="GBC63370.1"/>
    </source>
</evidence>
<dbReference type="InterPro" id="IPR016142">
    <property type="entry name" value="Citrate_synth-like_lrg_a-sub"/>
</dbReference>
<dbReference type="EMBL" id="BEXT01000001">
    <property type="protein sequence ID" value="GBC63370.1"/>
    <property type="molecule type" value="Genomic_DNA"/>
</dbReference>
<dbReference type="Proteomes" id="UP000288096">
    <property type="component" value="Unassembled WGS sequence"/>
</dbReference>
<keyword evidence="9" id="KW-1185">Reference proteome</keyword>
<evidence type="ECO:0000256" key="7">
    <source>
        <dbReference type="PIRSR" id="PIRSR001369-1"/>
    </source>
</evidence>
<dbReference type="Pfam" id="PF00285">
    <property type="entry name" value="Citrate_synt"/>
    <property type="match status" value="1"/>
</dbReference>
<evidence type="ECO:0000256" key="6">
    <source>
        <dbReference type="PIRNR" id="PIRNR001369"/>
    </source>
</evidence>
<dbReference type="OrthoDB" id="9800864at2"/>
<keyword evidence="3" id="KW-0816">Tricarboxylic acid cycle</keyword>